<dbReference type="PANTHER" id="PTHR18870">
    <property type="entry name" value="PROTEIN TAG-278-RELATED"/>
    <property type="match status" value="1"/>
</dbReference>
<organism evidence="4 5">
    <name type="scientific">Teretinema zuelzerae</name>
    <dbReference type="NCBI Taxonomy" id="156"/>
    <lineage>
        <taxon>Bacteria</taxon>
        <taxon>Pseudomonadati</taxon>
        <taxon>Spirochaetota</taxon>
        <taxon>Spirochaetia</taxon>
        <taxon>Spirochaetales</taxon>
        <taxon>Treponemataceae</taxon>
        <taxon>Teretinema</taxon>
    </lineage>
</organism>
<evidence type="ECO:0000313" key="5">
    <source>
        <dbReference type="Proteomes" id="UP001198163"/>
    </source>
</evidence>
<reference evidence="4" key="1">
    <citation type="submission" date="2021-08" db="EMBL/GenBank/DDBJ databases">
        <title>Comparative analyses of Brucepasteria parasyntrophica and Teretinema zuelzerae.</title>
        <authorList>
            <person name="Song Y."/>
            <person name="Brune A."/>
        </authorList>
    </citation>
    <scope>NUCLEOTIDE SEQUENCE</scope>
    <source>
        <strain evidence="4">DSM 1903</strain>
    </source>
</reference>
<proteinExistence type="predicted"/>
<evidence type="ECO:0000256" key="1">
    <source>
        <dbReference type="ARBA" id="ARBA00023054"/>
    </source>
</evidence>
<evidence type="ECO:0000256" key="3">
    <source>
        <dbReference type="SAM" id="MobiDB-lite"/>
    </source>
</evidence>
<name>A0AAE3EL62_9SPIR</name>
<evidence type="ECO:0000313" key="4">
    <source>
        <dbReference type="EMBL" id="MCD1655399.1"/>
    </source>
</evidence>
<dbReference type="NCBIfam" id="NF047514">
    <property type="entry name" value="SpiroCoCo_N"/>
    <property type="match status" value="1"/>
</dbReference>
<dbReference type="SUPFAM" id="SSF58113">
    <property type="entry name" value="Apolipoprotein A-I"/>
    <property type="match status" value="3"/>
</dbReference>
<feature type="region of interest" description="Disordered" evidence="3">
    <location>
        <begin position="484"/>
        <end position="516"/>
    </location>
</feature>
<feature type="coiled-coil region" evidence="2">
    <location>
        <begin position="1011"/>
        <end position="1096"/>
    </location>
</feature>
<feature type="coiled-coil region" evidence="2">
    <location>
        <begin position="1135"/>
        <end position="1193"/>
    </location>
</feature>
<sequence>MDKSNRSIEKVKKFGDKLKEDLEAFIKEKTGKLEESTISLDVEQQRAIAAVKRLESIREDITRREEALLQRTQAIADMGKRIDTYEQTIKQLMEMTSAAEENLKRIASESDFADSLGRKILASRKQIEEISAAIPALRDDFARQNKIVIENIHAETITGWKETVRDLSVKIESTRSETENILNQTTTGLTALFQKGFAEAAKRADSLEDSSFQKLKEQASERLAKYKAAIEEKTAALNELAREKLQDAQHQLKAFRSDWQSESSALSNALKTETAEALAAARADIDSLKIAVAGETAALSESLQTETASLSNALKTETAEALAAARADIDSLKIAVVGETAALSESLQTETASLSNALKTETAEALAAARADIARLEEAVRTDTSKAAEIAKTESARIIETLRSESERDIAALRSHSRESVETLRSETFDALDASRTELLSSLSAAQKEVSSSIDELRDESQERLSSIKSEIARFVQAAQTKISATEQDHSSRLASLESSLRDSESAAQERSETLLGGLNERVSELDSRVASISSAIESEIETFERSVRERLETAVHGAEDSSRAILNRIASMDESQSASLSEASSRLEKELEQVSSKISGDFSRASGEVQSSLSLLRSELADRLQRFETHIGDVERLDGELRNRMADTARQVQNDFSGFVQEQQNRYKEFSERFLSSGETLSSRMQSLEQGLNELKARAYENVSEKLKVFEDDFFSDLARRGEAITAALDNWKSNVDARLDALTAESESSLKETEARQAVQFKERLSDIAEQYRVQSDRLEEQISAIESELRGRITASDQSLLSFVEQYRAEFEQARSKAAQHAQTELDAHAHSIQEALRRQEREIEQRTKEFAHSMDASRSDAETLIEGIRSDFSAWQAKNEQNLASARALVEDRVAALETSAAESISNIQSSWESSFREFLAGTEDERAALAAQISSLRDAMSKAGEDFNHRSAEALKEFRASYQTMSAETERQIRETGIETDQTLRSLKLMVQEIRETVDQNRDKLFQKLQSDAADLSKNLEEIDRKQKGFIAQTKIFERADQLKVALESDIESLRAEVSRLDVYRDSMNSLEQQYNRVRKLEEEATQKVSKVLSEKKRIDLLETDFTNLMALSESVDRKMAELTVTDDDIQQYQVQIRRFEDSIAEVNGRYERLEKKGLVLDQTVVGIDRAFEMLKEFESELQEYRKSMSVMPGELTGLRGDVDALLEEKNKIGTAVERLSTLDSTLSDIEERIEKMQKSREWLARTETRLEEISKQSQDQLKLLGDILKEDGPAKKTKGAPPVGIRENVVKLAHQGWKVDEIARALHLSRGEVELILELPQK</sequence>
<comment type="caution">
    <text evidence="4">The sequence shown here is derived from an EMBL/GenBank/DDBJ whole genome shotgun (WGS) entry which is preliminary data.</text>
</comment>
<keyword evidence="5" id="KW-1185">Reference proteome</keyword>
<feature type="coiled-coil region" evidence="2">
    <location>
        <begin position="216"/>
        <end position="258"/>
    </location>
</feature>
<keyword evidence="1 2" id="KW-0175">Coiled coil</keyword>
<dbReference type="EMBL" id="JAINWA010000003">
    <property type="protein sequence ID" value="MCD1655399.1"/>
    <property type="molecule type" value="Genomic_DNA"/>
</dbReference>
<dbReference type="Proteomes" id="UP001198163">
    <property type="component" value="Unassembled WGS sequence"/>
</dbReference>
<protein>
    <submittedName>
        <fullName evidence="4">Uncharacterized protein</fullName>
    </submittedName>
</protein>
<feature type="coiled-coil region" evidence="2">
    <location>
        <begin position="359"/>
        <end position="386"/>
    </location>
</feature>
<gene>
    <name evidence="4" type="ORF">K7J14_11905</name>
</gene>
<dbReference type="PANTHER" id="PTHR18870:SF9">
    <property type="entry name" value="PROTEIN TAG-278-RELATED"/>
    <property type="match status" value="1"/>
</dbReference>
<dbReference type="NCBIfam" id="NF047515">
    <property type="entry name" value="SpiroCoCo_C"/>
    <property type="match status" value="1"/>
</dbReference>
<feature type="coiled-coil region" evidence="2">
    <location>
        <begin position="764"/>
        <end position="853"/>
    </location>
</feature>
<accession>A0AAE3EL62</accession>
<feature type="coiled-coil region" evidence="2">
    <location>
        <begin position="51"/>
        <end position="109"/>
    </location>
</feature>
<dbReference type="NCBIfam" id="NF047516">
    <property type="entry name" value="LA_3659_fam"/>
    <property type="match status" value="1"/>
</dbReference>
<feature type="compositionally biased region" description="Basic and acidic residues" evidence="3">
    <location>
        <begin position="500"/>
        <end position="513"/>
    </location>
</feature>
<dbReference type="Gene3D" id="1.20.120.20">
    <property type="entry name" value="Apolipoprotein"/>
    <property type="match status" value="1"/>
</dbReference>
<evidence type="ECO:0000256" key="2">
    <source>
        <dbReference type="SAM" id="Coils"/>
    </source>
</evidence>